<keyword evidence="2" id="KW-1185">Reference proteome</keyword>
<proteinExistence type="predicted"/>
<name>A0A1H3W5W3_9BACT</name>
<accession>A0A1H3W5W3</accession>
<protein>
    <submittedName>
        <fullName evidence="1">Uncharacterized protein</fullName>
    </submittedName>
</protein>
<sequence>MAKGIEIRVTLRSGDLRYHTLPFGLRDAEISGWLDDTYGGCGWTSYTEIIKY</sequence>
<organism evidence="1 2">
    <name type="scientific">Arachidicoccus rhizosphaerae</name>
    <dbReference type="NCBI Taxonomy" id="551991"/>
    <lineage>
        <taxon>Bacteria</taxon>
        <taxon>Pseudomonadati</taxon>
        <taxon>Bacteroidota</taxon>
        <taxon>Chitinophagia</taxon>
        <taxon>Chitinophagales</taxon>
        <taxon>Chitinophagaceae</taxon>
        <taxon>Arachidicoccus</taxon>
    </lineage>
</organism>
<evidence type="ECO:0000313" key="2">
    <source>
        <dbReference type="Proteomes" id="UP000199041"/>
    </source>
</evidence>
<reference evidence="1 2" key="1">
    <citation type="submission" date="2016-10" db="EMBL/GenBank/DDBJ databases">
        <authorList>
            <person name="de Groot N.N."/>
        </authorList>
    </citation>
    <scope>NUCLEOTIDE SEQUENCE [LARGE SCALE GENOMIC DNA]</scope>
    <source>
        <strain evidence="1 2">Vu-144</strain>
    </source>
</reference>
<dbReference type="EMBL" id="FNQY01000002">
    <property type="protein sequence ID" value="SDZ81814.1"/>
    <property type="molecule type" value="Genomic_DNA"/>
</dbReference>
<evidence type="ECO:0000313" key="1">
    <source>
        <dbReference type="EMBL" id="SDZ81814.1"/>
    </source>
</evidence>
<dbReference type="RefSeq" id="WP_170831123.1">
    <property type="nucleotide sequence ID" value="NZ_FNQY01000002.1"/>
</dbReference>
<dbReference type="AlphaFoldDB" id="A0A1H3W5W3"/>
<gene>
    <name evidence="1" type="ORF">SAMN05192529_102114</name>
</gene>
<dbReference type="STRING" id="551991.SAMN05192529_102114"/>
<dbReference type="Proteomes" id="UP000199041">
    <property type="component" value="Unassembled WGS sequence"/>
</dbReference>